<proteinExistence type="predicted"/>
<dbReference type="Proteomes" id="UP001064489">
    <property type="component" value="Chromosome 2"/>
</dbReference>
<accession>A0AAD5IDQ8</accession>
<evidence type="ECO:0000313" key="1">
    <source>
        <dbReference type="EMBL" id="KAI9160426.1"/>
    </source>
</evidence>
<protein>
    <submittedName>
        <fullName evidence="1">Uncharacterized protein</fullName>
    </submittedName>
</protein>
<sequence length="91" mass="10367">MLLVFLEGFNRRTPSAYIVLVFSRLKFPHGVTLCSARPMSVMAAAENKSAGLSGTFLRNMDFIECWVYAILKEQLPEVFICYDNIPCEQQE</sequence>
<dbReference type="EMBL" id="JAJSOW010000106">
    <property type="protein sequence ID" value="KAI9160426.1"/>
    <property type="molecule type" value="Genomic_DNA"/>
</dbReference>
<reference evidence="1" key="2">
    <citation type="submission" date="2023-02" db="EMBL/GenBank/DDBJ databases">
        <authorList>
            <person name="Swenson N.G."/>
            <person name="Wegrzyn J.L."/>
            <person name="Mcevoy S.L."/>
        </authorList>
    </citation>
    <scope>NUCLEOTIDE SEQUENCE</scope>
    <source>
        <strain evidence="1">91603</strain>
        <tissue evidence="1">Leaf</tissue>
    </source>
</reference>
<name>A0AAD5IDQ8_ACENE</name>
<organism evidence="1 2">
    <name type="scientific">Acer negundo</name>
    <name type="common">Box elder</name>
    <dbReference type="NCBI Taxonomy" id="4023"/>
    <lineage>
        <taxon>Eukaryota</taxon>
        <taxon>Viridiplantae</taxon>
        <taxon>Streptophyta</taxon>
        <taxon>Embryophyta</taxon>
        <taxon>Tracheophyta</taxon>
        <taxon>Spermatophyta</taxon>
        <taxon>Magnoliopsida</taxon>
        <taxon>eudicotyledons</taxon>
        <taxon>Gunneridae</taxon>
        <taxon>Pentapetalae</taxon>
        <taxon>rosids</taxon>
        <taxon>malvids</taxon>
        <taxon>Sapindales</taxon>
        <taxon>Sapindaceae</taxon>
        <taxon>Hippocastanoideae</taxon>
        <taxon>Acereae</taxon>
        <taxon>Acer</taxon>
    </lineage>
</organism>
<reference evidence="1" key="1">
    <citation type="journal article" date="2022" name="Plant J.">
        <title>Strategies of tolerance reflected in two North American maple genomes.</title>
        <authorList>
            <person name="McEvoy S.L."/>
            <person name="Sezen U.U."/>
            <person name="Trouern-Trend A."/>
            <person name="McMahon S.M."/>
            <person name="Schaberg P.G."/>
            <person name="Yang J."/>
            <person name="Wegrzyn J.L."/>
            <person name="Swenson N.G."/>
        </authorList>
    </citation>
    <scope>NUCLEOTIDE SEQUENCE</scope>
    <source>
        <strain evidence="1">91603</strain>
    </source>
</reference>
<gene>
    <name evidence="1" type="ORF">LWI28_007989</name>
</gene>
<evidence type="ECO:0000313" key="2">
    <source>
        <dbReference type="Proteomes" id="UP001064489"/>
    </source>
</evidence>
<comment type="caution">
    <text evidence="1">The sequence shown here is derived from an EMBL/GenBank/DDBJ whole genome shotgun (WGS) entry which is preliminary data.</text>
</comment>
<keyword evidence="2" id="KW-1185">Reference proteome</keyword>
<dbReference type="AlphaFoldDB" id="A0AAD5IDQ8"/>